<organism evidence="3 4">
    <name type="scientific">Lacibacter luteus</name>
    <dbReference type="NCBI Taxonomy" id="2508719"/>
    <lineage>
        <taxon>Bacteria</taxon>
        <taxon>Pseudomonadati</taxon>
        <taxon>Bacteroidota</taxon>
        <taxon>Chitinophagia</taxon>
        <taxon>Chitinophagales</taxon>
        <taxon>Chitinophagaceae</taxon>
        <taxon>Lacibacter</taxon>
    </lineage>
</organism>
<dbReference type="SUPFAM" id="SSF55347">
    <property type="entry name" value="Glyceraldehyde-3-phosphate dehydrogenase-like, C-terminal domain"/>
    <property type="match status" value="1"/>
</dbReference>
<dbReference type="PANTHER" id="PTHR43377">
    <property type="entry name" value="BILIVERDIN REDUCTASE A"/>
    <property type="match status" value="1"/>
</dbReference>
<evidence type="ECO:0000259" key="1">
    <source>
        <dbReference type="Pfam" id="PF01408"/>
    </source>
</evidence>
<dbReference type="InterPro" id="IPR036291">
    <property type="entry name" value="NAD(P)-bd_dom_sf"/>
</dbReference>
<dbReference type="InterPro" id="IPR004104">
    <property type="entry name" value="Gfo/Idh/MocA-like_OxRdtase_C"/>
</dbReference>
<dbReference type="SUPFAM" id="SSF51735">
    <property type="entry name" value="NAD(P)-binding Rossmann-fold domains"/>
    <property type="match status" value="1"/>
</dbReference>
<dbReference type="InterPro" id="IPR000683">
    <property type="entry name" value="Gfo/Idh/MocA-like_OxRdtase_N"/>
</dbReference>
<dbReference type="PANTHER" id="PTHR43377:SF2">
    <property type="entry name" value="BINDING ROSSMANN FOLD OXIDOREDUCTASE, PUTATIVE (AFU_ORTHOLOGUE AFUA_4G00560)-RELATED"/>
    <property type="match status" value="1"/>
</dbReference>
<feature type="domain" description="Gfo/Idh/MocA-like oxidoreductase C-terminal" evidence="2">
    <location>
        <begin position="169"/>
        <end position="452"/>
    </location>
</feature>
<dbReference type="Gene3D" id="3.30.360.10">
    <property type="entry name" value="Dihydrodipicolinate Reductase, domain 2"/>
    <property type="match status" value="1"/>
</dbReference>
<proteinExistence type="predicted"/>
<sequence>MERRSFVKYTAAAGASLMLHPFTSIASSKPGQKIKLALVGTGSRGSSLWGKTILTEFKDVCEFVGLCDINPGRVAYVKQYMGVTCPTFTSIDAMLKAVKADYIIVTTVDATHDEMIIKSLNAGFNVITEKPMTTDEDKCRKILEAEKKTGKKVTVAFNYRHSVHAMQLKELLAANRVGKITSVDFNWYLNVHHGADYFRRWHGRMNKGGSLWVHKATHHFDLLNWWLNSEPVEVSAYGSLEHYGKNNEFRGTKCRGCEHKPNCKFYWDITSNKQNVNLYVNNEQHDGYIRDGCVWSNEIDIFDKMSAQIIYANGVTVNYSLTTYSPYEGWQIAFNGKKGRIETWEDIPYLQKTKVDEEKRHAIEMSNADDAIAGEANEILAWDNFGKDFEVYTTAKIRGGHGGGDIRMQRRMFTNTNDNPHHVMAGTREGAMSILIGIAARKSIALKRPVKISELTDLVPKANRHEV</sequence>
<reference evidence="3 4" key="1">
    <citation type="submission" date="2019-01" db="EMBL/GenBank/DDBJ databases">
        <title>Lacibacter sp. strain TTM-7.</title>
        <authorList>
            <person name="Chen W.-M."/>
        </authorList>
    </citation>
    <scope>NUCLEOTIDE SEQUENCE [LARGE SCALE GENOMIC DNA]</scope>
    <source>
        <strain evidence="3 4">TTM-7</strain>
    </source>
</reference>
<dbReference type="Pfam" id="PF01408">
    <property type="entry name" value="GFO_IDH_MocA"/>
    <property type="match status" value="1"/>
</dbReference>
<feature type="domain" description="Gfo/Idh/MocA-like oxidoreductase N-terminal" evidence="1">
    <location>
        <begin position="34"/>
        <end position="157"/>
    </location>
</feature>
<evidence type="ECO:0000313" key="4">
    <source>
        <dbReference type="Proteomes" id="UP000290204"/>
    </source>
</evidence>
<dbReference type="AlphaFoldDB" id="A0A4Q1CHX5"/>
<dbReference type="Pfam" id="PF02894">
    <property type="entry name" value="GFO_IDH_MocA_C"/>
    <property type="match status" value="1"/>
</dbReference>
<keyword evidence="4" id="KW-1185">Reference proteome</keyword>
<dbReference type="GO" id="GO:0000166">
    <property type="term" value="F:nucleotide binding"/>
    <property type="evidence" value="ECO:0007669"/>
    <property type="project" value="InterPro"/>
</dbReference>
<dbReference type="Gene3D" id="3.40.50.720">
    <property type="entry name" value="NAD(P)-binding Rossmann-like Domain"/>
    <property type="match status" value="1"/>
</dbReference>
<comment type="caution">
    <text evidence="3">The sequence shown here is derived from an EMBL/GenBank/DDBJ whole genome shotgun (WGS) entry which is preliminary data.</text>
</comment>
<evidence type="ECO:0000259" key="2">
    <source>
        <dbReference type="Pfam" id="PF02894"/>
    </source>
</evidence>
<name>A0A4Q1CHX5_9BACT</name>
<dbReference type="OrthoDB" id="9781031at2"/>
<evidence type="ECO:0000313" key="3">
    <source>
        <dbReference type="EMBL" id="RXK59639.1"/>
    </source>
</evidence>
<dbReference type="EMBL" id="SDHW01000003">
    <property type="protein sequence ID" value="RXK59639.1"/>
    <property type="molecule type" value="Genomic_DNA"/>
</dbReference>
<accession>A0A4Q1CHX5</accession>
<dbReference type="InterPro" id="IPR051450">
    <property type="entry name" value="Gfo/Idh/MocA_Oxidoreductases"/>
</dbReference>
<dbReference type="Proteomes" id="UP000290204">
    <property type="component" value="Unassembled WGS sequence"/>
</dbReference>
<gene>
    <name evidence="3" type="ORF">ESA94_11250</name>
</gene>
<protein>
    <submittedName>
        <fullName evidence="3">Gfo/Idh/MocA family oxidoreductase</fullName>
    </submittedName>
</protein>
<dbReference type="RefSeq" id="WP_129131012.1">
    <property type="nucleotide sequence ID" value="NZ_SDHW01000003.1"/>
</dbReference>